<feature type="repeat" description="TPR" evidence="1">
    <location>
        <begin position="598"/>
        <end position="631"/>
    </location>
</feature>
<dbReference type="EMBL" id="BX908798">
    <property type="protein sequence ID" value="CAF24681.1"/>
    <property type="molecule type" value="Genomic_DNA"/>
</dbReference>
<evidence type="ECO:0000313" key="4">
    <source>
        <dbReference type="Proteomes" id="UP000000529"/>
    </source>
</evidence>
<dbReference type="PANTHER" id="PTHR10098:SF108">
    <property type="entry name" value="TETRATRICOPEPTIDE REPEAT PROTEIN 28"/>
    <property type="match status" value="1"/>
</dbReference>
<dbReference type="PANTHER" id="PTHR10098">
    <property type="entry name" value="RAPSYN-RELATED"/>
    <property type="match status" value="1"/>
</dbReference>
<keyword evidence="1" id="KW-0802">TPR repeat</keyword>
<evidence type="ECO:0000256" key="1">
    <source>
        <dbReference type="PROSITE-ProRule" id="PRU00339"/>
    </source>
</evidence>
<dbReference type="Pfam" id="PF13424">
    <property type="entry name" value="TPR_12"/>
    <property type="match status" value="2"/>
</dbReference>
<gene>
    <name evidence="3" type="ORF">PC_RS09395</name>
</gene>
<dbReference type="STRING" id="264201.pc1957"/>
<dbReference type="InterPro" id="IPR011990">
    <property type="entry name" value="TPR-like_helical_dom_sf"/>
</dbReference>
<dbReference type="Proteomes" id="UP000000529">
    <property type="component" value="Chromosome"/>
</dbReference>
<dbReference type="KEGG" id="pcu:PC_RS09395"/>
<feature type="repeat" description="TPR" evidence="1">
    <location>
        <begin position="360"/>
        <end position="393"/>
    </location>
</feature>
<keyword evidence="4" id="KW-1185">Reference proteome</keyword>
<dbReference type="InterPro" id="IPR019734">
    <property type="entry name" value="TPR_rpt"/>
</dbReference>
<dbReference type="eggNOG" id="COG4995">
    <property type="taxonomic scope" value="Bacteria"/>
</dbReference>
<protein>
    <recommendedName>
        <fullName evidence="2">CHAT domain-containing protein</fullName>
    </recommendedName>
</protein>
<dbReference type="Pfam" id="PF13181">
    <property type="entry name" value="TPR_8"/>
    <property type="match status" value="1"/>
</dbReference>
<dbReference type="SMART" id="SM00028">
    <property type="entry name" value="TPR"/>
    <property type="match status" value="9"/>
</dbReference>
<dbReference type="Pfam" id="PF12770">
    <property type="entry name" value="CHAT"/>
    <property type="match status" value="1"/>
</dbReference>
<organism evidence="3 4">
    <name type="scientific">Protochlamydia amoebophila (strain UWE25)</name>
    <dbReference type="NCBI Taxonomy" id="264201"/>
    <lineage>
        <taxon>Bacteria</taxon>
        <taxon>Pseudomonadati</taxon>
        <taxon>Chlamydiota</taxon>
        <taxon>Chlamydiia</taxon>
        <taxon>Parachlamydiales</taxon>
        <taxon>Parachlamydiaceae</taxon>
        <taxon>Candidatus Protochlamydia</taxon>
    </lineage>
</organism>
<dbReference type="AlphaFoldDB" id="Q6M9R8"/>
<proteinExistence type="predicted"/>
<reference evidence="3 4" key="1">
    <citation type="journal article" date="2004" name="Science">
        <title>Illuminating the evolutionary history of chlamydiae.</title>
        <authorList>
            <person name="Horn M."/>
            <person name="Collingro A."/>
            <person name="Schmitz-Esser S."/>
            <person name="Beier C.L."/>
            <person name="Purkhold U."/>
            <person name="Fartmann B."/>
            <person name="Brandt P."/>
            <person name="Nyakatura G.J."/>
            <person name="Droege M."/>
            <person name="Frishman D."/>
            <person name="Rattei T."/>
            <person name="Mewes H."/>
            <person name="Wagner M."/>
        </authorList>
    </citation>
    <scope>NUCLEOTIDE SEQUENCE [LARGE SCALE GENOMIC DNA]</scope>
    <source>
        <strain evidence="3 4">UWE25</strain>
    </source>
</reference>
<dbReference type="RefSeq" id="WP_011176502.1">
    <property type="nucleotide sequence ID" value="NC_005861.2"/>
</dbReference>
<dbReference type="SUPFAM" id="SSF48452">
    <property type="entry name" value="TPR-like"/>
    <property type="match status" value="1"/>
</dbReference>
<accession>Q6M9R8</accession>
<dbReference type="PROSITE" id="PS50293">
    <property type="entry name" value="TPR_REGION"/>
    <property type="match status" value="1"/>
</dbReference>
<evidence type="ECO:0000313" key="3">
    <source>
        <dbReference type="EMBL" id="CAF24681.1"/>
    </source>
</evidence>
<dbReference type="OrthoDB" id="443153at2"/>
<feature type="repeat" description="TPR" evidence="1">
    <location>
        <begin position="397"/>
        <end position="430"/>
    </location>
</feature>
<dbReference type="Gene3D" id="1.25.40.10">
    <property type="entry name" value="Tetratricopeptide repeat domain"/>
    <property type="match status" value="3"/>
</dbReference>
<feature type="domain" description="CHAT" evidence="2">
    <location>
        <begin position="862"/>
        <end position="1141"/>
    </location>
</feature>
<name>Q6M9R8_PARUW</name>
<dbReference type="HOGENOM" id="CLU_305403_0_0_0"/>
<dbReference type="PROSITE" id="PS50005">
    <property type="entry name" value="TPR"/>
    <property type="match status" value="4"/>
</dbReference>
<evidence type="ECO:0000259" key="2">
    <source>
        <dbReference type="Pfam" id="PF12770"/>
    </source>
</evidence>
<dbReference type="InterPro" id="IPR024983">
    <property type="entry name" value="CHAT_dom"/>
</dbReference>
<sequence length="1144" mass="130933">MNVNSIQFSTLYNSLIFQSLPKIPILDHVKGLIEAYKTKFVTEENIIISAKWLIEKISQLEDFSIQRECFCRLLKLEVEEIQNLIVRDATSFLNFTTIFYDIQHEQAQELIDLERIVSEIMEAKLTSGQFNFLVPICIIYQRILEHLWLLPYLEFGNHCSNLLAQNKDSILNNMKGWIESLYQLANEKKIEFFIPKNVENSVLRLFEPLSETVAKEIEEQKSAIHKNRKLPLEFLTTMADFYEKQGDFPCAISYAKALLGILTKEFPEMSQNKGLFNKVRMIHENLATWNKSLKQYQIATYHSKEALKITEALNELHEVFIYLKNIGSFYAMQGQGDCALFFYSEAQTIAQNLTDPKIKSRTLVDLAEVYLSLDKNEEAVQCYQDALSLTIERIEQAHIYTRIGHAQANAQRYQTAEEAYHDALNILPPDNFLEAIKIHENLATLFNHLDKYETAIFHAEKILELTQHPSVQIDESQVLNSKFGALTTLGKIYTTIEDRRKGLDYHTQALSVAEKLKTFSEYLGPVYTNLGATSYYLKSDSESINYYIKALEITEDRLKRAKLLINLGHAFYRCGKFSEAVKHYKEAVEISDKTEIKSSSFNGLGLCYINLGNEKKAIQSFENFVCLSQELRNRRKKAIGYHNLGVLYSKTDASLAKKHYQKSIDVYATLHQELKSHHHWQIIFFEEQVKPLLCLEFLFLQQAKNEKALQITDFRRSRALVSAPTEKFQFQKNNSFFSSGLTSQNMQALAHKMSTCLIVYSFASENMDSITIWVIPPEGKITCQQLPLGILKEEFEEATYVFQTFPFIIEPTVAKRRLFLRPKKTRGSTTHAFLDELTRGDPDESTDSAVLKSFKNRLSLWYEALIAPIESYLPKDPQQVVTIVPDGFLSQIPFAAFLDKEGKYFIEKHPISIAPSIEILKLLDEIPKKFSIHSLVIGNPTTLYSKDSLPFAEKEAQKLVSPLLKTAPERILLQNNATVQHVVEGMRNARWIHFACHGLTEAKPEEKLDSHSVFEGLFKLAPDESHPQGYLHAQEIAALTLHSELVFMSTCFSGRGKLHGEGSVGPVWSFLAAGALSTVATYWRLPDSDLILQMVDTFYRHFLGIEVKKLNKAQALQKAMLMAIAQKREKPHLWGAFFLSGLSE</sequence>
<dbReference type="eggNOG" id="COG0457">
    <property type="taxonomic scope" value="Bacteria"/>
</dbReference>
<feature type="repeat" description="TPR" evidence="1">
    <location>
        <begin position="561"/>
        <end position="594"/>
    </location>
</feature>